<feature type="compositionally biased region" description="Acidic residues" evidence="1">
    <location>
        <begin position="31"/>
        <end position="48"/>
    </location>
</feature>
<feature type="signal peptide" evidence="2">
    <location>
        <begin position="1"/>
        <end position="21"/>
    </location>
</feature>
<evidence type="ECO:0000313" key="3">
    <source>
        <dbReference type="EMBL" id="SHM97954.1"/>
    </source>
</evidence>
<protein>
    <submittedName>
        <fullName evidence="3">Carbohydrate ABC transporter substrate-binding protein, CUT1 family</fullName>
    </submittedName>
</protein>
<keyword evidence="4" id="KW-1185">Reference proteome</keyword>
<dbReference type="InterPro" id="IPR006059">
    <property type="entry name" value="SBP"/>
</dbReference>
<accession>A0A1M7N3B0</accession>
<organism evidence="3 4">
    <name type="scientific">Gracilibacillus kekensis</name>
    <dbReference type="NCBI Taxonomy" id="1027249"/>
    <lineage>
        <taxon>Bacteria</taxon>
        <taxon>Bacillati</taxon>
        <taxon>Bacillota</taxon>
        <taxon>Bacilli</taxon>
        <taxon>Bacillales</taxon>
        <taxon>Bacillaceae</taxon>
        <taxon>Gracilibacillus</taxon>
    </lineage>
</organism>
<evidence type="ECO:0000313" key="4">
    <source>
        <dbReference type="Proteomes" id="UP000184184"/>
    </source>
</evidence>
<dbReference type="PROSITE" id="PS51257">
    <property type="entry name" value="PROKAR_LIPOPROTEIN"/>
    <property type="match status" value="1"/>
</dbReference>
<feature type="region of interest" description="Disordered" evidence="1">
    <location>
        <begin position="23"/>
        <end position="52"/>
    </location>
</feature>
<gene>
    <name evidence="3" type="ORF">SAMN05216179_1499</name>
</gene>
<dbReference type="Proteomes" id="UP000184184">
    <property type="component" value="Unassembled WGS sequence"/>
</dbReference>
<name>A0A1M7N3B0_9BACI</name>
<evidence type="ECO:0000256" key="1">
    <source>
        <dbReference type="SAM" id="MobiDB-lite"/>
    </source>
</evidence>
<reference evidence="3 4" key="1">
    <citation type="submission" date="2016-11" db="EMBL/GenBank/DDBJ databases">
        <authorList>
            <person name="Jaros S."/>
            <person name="Januszkiewicz K."/>
            <person name="Wedrychowicz H."/>
        </authorList>
    </citation>
    <scope>NUCLEOTIDE SEQUENCE [LARGE SCALE GENOMIC DNA]</scope>
    <source>
        <strain evidence="3 4">CGMCC 1.10681</strain>
    </source>
</reference>
<sequence>MKKWLMTILLSLVVFSLAACSDDSDSTSGDSGEEDSTSENSGNEEETSSDSGETVALDFWIFGSTGYQELVDEYMEENPNVEITINEGEMNDMHNNLFTSISAGSGAPDIAQIEISQVEKFLEASDQFYNLNDYGANDVSGNFLDWKWAQAQNVDGSFQIGLPTDIGPTTMFYRTDVMEEAGLPTDREELAAEIDTWDAYYEAAKTVKAETGKFIADTPKLVFNALRDQQEQQYFNKDNELIIEETVKEAYDYTTKMIQEGLVGQNELWTPEWGTAMAEGTYATLPGAPGWMVANVKGNAPDASGLWDIASIPEGAGNWGGSFLTIPAESEYPQEAFDFISWLTAPEQQLRSFEIAGLFPSTPDVYENEEFLATTDEYFSGAPTAQIFAEAAQAVETVHMGVNYAVVDTELSTALTNVAVDGADPQDEWDAAVERINSQLERQ</sequence>
<dbReference type="Gene3D" id="3.40.190.10">
    <property type="entry name" value="Periplasmic binding protein-like II"/>
    <property type="match status" value="1"/>
</dbReference>
<dbReference type="AlphaFoldDB" id="A0A1M7N3B0"/>
<dbReference type="EMBL" id="FRCZ01000002">
    <property type="protein sequence ID" value="SHM97954.1"/>
    <property type="molecule type" value="Genomic_DNA"/>
</dbReference>
<proteinExistence type="predicted"/>
<dbReference type="InterPro" id="IPR050490">
    <property type="entry name" value="Bact_solute-bd_prot1"/>
</dbReference>
<keyword evidence="2" id="KW-0732">Signal</keyword>
<dbReference type="PANTHER" id="PTHR43649">
    <property type="entry name" value="ARABINOSE-BINDING PROTEIN-RELATED"/>
    <property type="match status" value="1"/>
</dbReference>
<dbReference type="RefSeq" id="WP_084543403.1">
    <property type="nucleotide sequence ID" value="NZ_FRCZ01000002.1"/>
</dbReference>
<dbReference type="OrthoDB" id="9768630at2"/>
<evidence type="ECO:0000256" key="2">
    <source>
        <dbReference type="SAM" id="SignalP"/>
    </source>
</evidence>
<dbReference type="SUPFAM" id="SSF53850">
    <property type="entry name" value="Periplasmic binding protein-like II"/>
    <property type="match status" value="1"/>
</dbReference>
<dbReference type="STRING" id="1027249.SAMN05216179_1499"/>
<dbReference type="PANTHER" id="PTHR43649:SF32">
    <property type="entry name" value="SUGAR BINDING SECRETED PROTEIN"/>
    <property type="match status" value="1"/>
</dbReference>
<feature type="chain" id="PRO_5013020336" evidence="2">
    <location>
        <begin position="22"/>
        <end position="443"/>
    </location>
</feature>
<dbReference type="Pfam" id="PF13416">
    <property type="entry name" value="SBP_bac_8"/>
    <property type="match status" value="1"/>
</dbReference>